<sequence>MLDVFSIGMRSTRLSESLNNVLKGHLKSNLDIIRFLKRVEVVVQEKRERELQAEFESRKKQPRIQMMTPILIQASTIYTPTLFEVFQAEYEKSLAAYIVSSNGTNEFIIAIGAFGGTFTPEEERKVVVNPTSQTVLCSCRLFERIGILCRHKLKGLDLLNIKLLPEKYILKGWTRCARSEIVQDMHGRNIVEILILMLHFGTKISANYFFHWLQELQILKTATCLWKRQFTE</sequence>
<comment type="similarity">
    <text evidence="2">Belongs to the FHY3/FAR1 family.</text>
</comment>
<dbReference type="InterPro" id="IPR007527">
    <property type="entry name" value="Znf_SWIM"/>
</dbReference>
<dbReference type="GO" id="GO:0006355">
    <property type="term" value="P:regulation of DNA-templated transcription"/>
    <property type="evidence" value="ECO:0007669"/>
    <property type="project" value="UniProtKB-UniRule"/>
</dbReference>
<dbReference type="PROSITE" id="PS50966">
    <property type="entry name" value="ZF_SWIM"/>
    <property type="match status" value="1"/>
</dbReference>
<reference evidence="4" key="1">
    <citation type="submission" date="2020-05" db="EMBL/GenBank/DDBJ databases">
        <title>WGS assembly of Panicum virgatum.</title>
        <authorList>
            <person name="Lovell J.T."/>
            <person name="Jenkins J."/>
            <person name="Shu S."/>
            <person name="Juenger T.E."/>
            <person name="Schmutz J."/>
        </authorList>
    </citation>
    <scope>NUCLEOTIDE SEQUENCE</scope>
    <source>
        <strain evidence="4">AP13</strain>
    </source>
</reference>
<keyword evidence="2" id="KW-0479">Metal-binding</keyword>
<accession>A0A8T0SI78</accession>
<evidence type="ECO:0000259" key="3">
    <source>
        <dbReference type="PROSITE" id="PS50966"/>
    </source>
</evidence>
<dbReference type="PANTHER" id="PTHR31669:SF281">
    <property type="entry name" value="PROTEIN FAR1-RELATED SEQUENCE"/>
    <property type="match status" value="1"/>
</dbReference>
<organism evidence="4 5">
    <name type="scientific">Panicum virgatum</name>
    <name type="common">Blackwell switchgrass</name>
    <dbReference type="NCBI Taxonomy" id="38727"/>
    <lineage>
        <taxon>Eukaryota</taxon>
        <taxon>Viridiplantae</taxon>
        <taxon>Streptophyta</taxon>
        <taxon>Embryophyta</taxon>
        <taxon>Tracheophyta</taxon>
        <taxon>Spermatophyta</taxon>
        <taxon>Magnoliopsida</taxon>
        <taxon>Liliopsida</taxon>
        <taxon>Poales</taxon>
        <taxon>Poaceae</taxon>
        <taxon>PACMAD clade</taxon>
        <taxon>Panicoideae</taxon>
        <taxon>Panicodae</taxon>
        <taxon>Paniceae</taxon>
        <taxon>Panicinae</taxon>
        <taxon>Panicum</taxon>
        <taxon>Panicum sect. Hiantes</taxon>
    </lineage>
</organism>
<feature type="domain" description="SWIM-type" evidence="3">
    <location>
        <begin position="124"/>
        <end position="160"/>
    </location>
</feature>
<dbReference type="InterPro" id="IPR031052">
    <property type="entry name" value="FHY3/FAR1"/>
</dbReference>
<dbReference type="AlphaFoldDB" id="A0A8T0SI78"/>
<evidence type="ECO:0000256" key="2">
    <source>
        <dbReference type="RuleBase" id="RU367018"/>
    </source>
</evidence>
<keyword evidence="5" id="KW-1185">Reference proteome</keyword>
<comment type="function">
    <text evidence="2">Putative transcription activator involved in regulating light control of development.</text>
</comment>
<dbReference type="Proteomes" id="UP000823388">
    <property type="component" value="Chromosome 5K"/>
</dbReference>
<proteinExistence type="inferred from homology"/>
<dbReference type="GO" id="GO:0005634">
    <property type="term" value="C:nucleus"/>
    <property type="evidence" value="ECO:0007669"/>
    <property type="project" value="UniProtKB-SubCell"/>
</dbReference>
<comment type="caution">
    <text evidence="4">The sequence shown here is derived from an EMBL/GenBank/DDBJ whole genome shotgun (WGS) entry which is preliminary data.</text>
</comment>
<evidence type="ECO:0000313" key="5">
    <source>
        <dbReference type="Proteomes" id="UP000823388"/>
    </source>
</evidence>
<dbReference type="PANTHER" id="PTHR31669">
    <property type="entry name" value="PROTEIN FAR1-RELATED SEQUENCE 10-RELATED"/>
    <property type="match status" value="1"/>
</dbReference>
<dbReference type="EMBL" id="CM029045">
    <property type="protein sequence ID" value="KAG2598221.1"/>
    <property type="molecule type" value="Genomic_DNA"/>
</dbReference>
<evidence type="ECO:0000313" key="4">
    <source>
        <dbReference type="EMBL" id="KAG2598221.1"/>
    </source>
</evidence>
<evidence type="ECO:0000256" key="1">
    <source>
        <dbReference type="PROSITE-ProRule" id="PRU00325"/>
    </source>
</evidence>
<name>A0A8T0SI78_PANVG</name>
<protein>
    <recommendedName>
        <fullName evidence="2">Protein FAR1-RELATED SEQUENCE</fullName>
    </recommendedName>
</protein>
<keyword evidence="2" id="KW-0539">Nucleus</keyword>
<keyword evidence="1 2" id="KW-0863">Zinc-finger</keyword>
<dbReference type="GO" id="GO:0008270">
    <property type="term" value="F:zinc ion binding"/>
    <property type="evidence" value="ECO:0007669"/>
    <property type="project" value="UniProtKB-UniRule"/>
</dbReference>
<keyword evidence="2" id="KW-0862">Zinc</keyword>
<comment type="subcellular location">
    <subcellularLocation>
        <location evidence="2">Nucleus</location>
    </subcellularLocation>
</comment>
<gene>
    <name evidence="4" type="ORF">PVAP13_5KG354907</name>
</gene>